<dbReference type="PANTHER" id="PTHR32085:SF3">
    <property type="entry name" value="PROTEIN CSF1"/>
    <property type="match status" value="1"/>
</dbReference>
<name>A0A1Y2EQB8_9FUNG</name>
<evidence type="ECO:0000313" key="3">
    <source>
        <dbReference type="EMBL" id="ORY73727.1"/>
    </source>
</evidence>
<feature type="compositionally biased region" description="Basic and acidic residues" evidence="1">
    <location>
        <begin position="2351"/>
        <end position="2367"/>
    </location>
</feature>
<dbReference type="Pfam" id="PF21678">
    <property type="entry name" value="Csf1_N"/>
    <property type="match status" value="1"/>
</dbReference>
<evidence type="ECO:0000259" key="2">
    <source>
        <dbReference type="Pfam" id="PF21678"/>
    </source>
</evidence>
<dbReference type="InterPro" id="IPR048636">
    <property type="entry name" value="Csf1_N"/>
</dbReference>
<feature type="domain" description="Csf1 N-terminal" evidence="2">
    <location>
        <begin position="34"/>
        <end position="625"/>
    </location>
</feature>
<evidence type="ECO:0000313" key="4">
    <source>
        <dbReference type="Proteomes" id="UP000193920"/>
    </source>
</evidence>
<feature type="region of interest" description="Disordered" evidence="1">
    <location>
        <begin position="298"/>
        <end position="325"/>
    </location>
</feature>
<dbReference type="PANTHER" id="PTHR32085">
    <property type="entry name" value="PROTEIN CSF1"/>
    <property type="match status" value="1"/>
</dbReference>
<reference evidence="3 4" key="1">
    <citation type="submission" date="2016-08" db="EMBL/GenBank/DDBJ databases">
        <title>A Parts List for Fungal Cellulosomes Revealed by Comparative Genomics.</title>
        <authorList>
            <consortium name="DOE Joint Genome Institute"/>
            <person name="Haitjema C.H."/>
            <person name="Gilmore S.P."/>
            <person name="Henske J.K."/>
            <person name="Solomon K.V."/>
            <person name="De Groot R."/>
            <person name="Kuo A."/>
            <person name="Mondo S.J."/>
            <person name="Salamov A.A."/>
            <person name="Labutti K."/>
            <person name="Zhao Z."/>
            <person name="Chiniquy J."/>
            <person name="Barry K."/>
            <person name="Brewer H.M."/>
            <person name="Purvine S.O."/>
            <person name="Wright A.T."/>
            <person name="Boxma B."/>
            <person name="Van Alen T."/>
            <person name="Hackstein J.H."/>
            <person name="Baker S.E."/>
            <person name="Grigoriev I.V."/>
            <person name="O'Malley M.A."/>
        </authorList>
    </citation>
    <scope>NUCLEOTIDE SEQUENCE [LARGE SCALE GENOMIC DNA]</scope>
    <source>
        <strain evidence="3 4">G1</strain>
    </source>
</reference>
<proteinExistence type="predicted"/>
<protein>
    <recommendedName>
        <fullName evidence="2">Csf1 N-terminal domain-containing protein</fullName>
    </recommendedName>
</protein>
<dbReference type="GO" id="GO:0006113">
    <property type="term" value="P:fermentation"/>
    <property type="evidence" value="ECO:0007669"/>
    <property type="project" value="InterPro"/>
</dbReference>
<dbReference type="STRING" id="1754190.A0A1Y2EQB8"/>
<gene>
    <name evidence="3" type="ORF">LY90DRAFT_635046</name>
</gene>
<feature type="region of interest" description="Disordered" evidence="1">
    <location>
        <begin position="2343"/>
        <end position="2368"/>
    </location>
</feature>
<dbReference type="OrthoDB" id="10051416at2759"/>
<comment type="caution">
    <text evidence="3">The sequence shown here is derived from an EMBL/GenBank/DDBJ whole genome shotgun (WGS) entry which is preliminary data.</text>
</comment>
<dbReference type="InterPro" id="IPR029636">
    <property type="entry name" value="Csf1"/>
</dbReference>
<accession>A0A1Y2EQB8</accession>
<dbReference type="EMBL" id="MCOG01000032">
    <property type="protein sequence ID" value="ORY73727.1"/>
    <property type="molecule type" value="Genomic_DNA"/>
</dbReference>
<evidence type="ECO:0000256" key="1">
    <source>
        <dbReference type="SAM" id="MobiDB-lite"/>
    </source>
</evidence>
<organism evidence="3 4">
    <name type="scientific">Neocallimastix californiae</name>
    <dbReference type="NCBI Taxonomy" id="1754190"/>
    <lineage>
        <taxon>Eukaryota</taxon>
        <taxon>Fungi</taxon>
        <taxon>Fungi incertae sedis</taxon>
        <taxon>Chytridiomycota</taxon>
        <taxon>Chytridiomycota incertae sedis</taxon>
        <taxon>Neocallimastigomycetes</taxon>
        <taxon>Neocallimastigales</taxon>
        <taxon>Neocallimastigaceae</taxon>
        <taxon>Neocallimastix</taxon>
    </lineage>
</organism>
<dbReference type="GO" id="GO:0016020">
    <property type="term" value="C:membrane"/>
    <property type="evidence" value="ECO:0007669"/>
    <property type="project" value="InterPro"/>
</dbReference>
<sequence length="3230" mass="374095">MEVYKNLERILKREPNESVSVNMSNLGEYILPNKVSKDKLFRSIFPIYVEVNKGAVHIGSRDLPSMLVVDFTGMKVLYTTANASTIYDYYMTVLNVNLIKPIVNIRANVNHIKYRKNDIKNYMNNNKSTFSEKLKYVFTFKFLSKDNKKNKNENQENNIEKTTWTGLARYQNNYNENENKEEKSEYASVPTLLMADDLILTMYTDVTGPVPPTNSEYYEDSQKNLPEWRMDIKLFNTQANYGPWADRNRILLQFFFYPQSFRDMEIVRPPVSGQLRVAPALKLFIVFQEKSTFRVPTRDASKDNVWKNQNDNSSNKKKKDKRNEKNSRPYAWLNVNFNEGSHIYYELPSFILEEGYEGQLAVNLINVHITTSIDYATFLHGSQFKLNAKIPAPLEWNKERTMPFDIQLLETKIYLIKDHIQLITDLIADWGDAEPIENEYFVPTIYDINITFKEFCILLCINECNIIEQLNDMEQNSYLILSGDFLDANVNLPFTTFNPIYTCIPFKVSNKNYPLSLDISLPKSHTIGANINKESKTVGTLKSFDLDGDFSFHSVYNPEYIDSMNLRINGSDISFKVFGYLIKYFVFIGDNYFGDYASFTTISEYRDKLSISNNENQITTEPINAFDMNILIHGENIEAYLPESLYTYKDYITVKTKVLDVEIRGTDQFQDIQINTNPIMAFNKNCSNDFLYIDDLSIYGHRMFGPMPYKLAYGADWRFNIGSLIGEVHPFYIISFVNFLDTFLYNFDDFDNAILEVPIMNDFMSLQLTMNKIDLSIWGKGSTTILYLKNGFKLQLDNTINVHYCNRIFLDFPYIGVYLLALAENKKEIETSYPWIEVASIDTNLSLCIYLKTSNWKELHEKQTTFIRNQDRLTKRMTFIYENIENNSSNIKNNDENEQILGYVPKLVPPFRATKQNYKESSNKQNFELLPIFIQIPFSESVAASIDSYGNKNENESNEYYEFSGDSDNENNLFKPNNNESINTDFNIDNDLRKFHSSYIYNESKTRPIPYRDYLSSYQLLIDSSPLITSEINTDIIPPLNRFYDINNKNLNAVKDEKNKNEEDYLPFQSILGKENFKKNMSYFDSSENKDKEDSVFVTVDFPKSLSVVVTPICIKIIQEFVEALEIEKIPDETYIDLFQIKYVNELLEKNEEMLSSIGLLINLPNLYIQCIQDVTFPERKTFLNENNINIKASSNTLSFNELLIEDLYINFFISQKININNNPINSDLIELKSYVEFSKIQDIFRFLNENDSSSITGILIPDEEIKMNPNNYNDNSMALLNSPSFFYTKINNFKLELYYNPVNTLAQSSVIFNLGNFNISIINQSLELLSASLLRWINFIKSLLNIIDNFDNNNKKLQKIVATVVKESKRLKIISNPTFLTQPSPMWRLGSSHHKSDPGWKLLFHIRYAMKELQKRPENILKTLIPINDSNTLYNITMKNLIDWYNWENISENCNIFNLIFNKKISNASNLNEQGAKDVSNYIPNNLRICLQIGKVQLLVYDNKIEKNNISITPTQMDLIVKPKELISNNNQIANDLDKFYYDILYYGGIGRINIILNSNLFILAKHSIRAIGWLSSLSEKQKVKPINNTSTIKESIKTLSSKGKKHQGMNIFHGLFTIKSISIKISASTLELKCKLKNSSLSTYNLMFDTNDENQISTIENLSLHCYEKAVTTQDPSKMIIIQHNTIFKVSSMSTNLIEKNLISNGKPIKNELAEINFNNFNIHGGLNRAQNSKKISFLLTLGSLNVNVLKSIILLYSCFDNWSNEYLDKYKYLIEGMMNEINSNDSNNLEDNSLSISNDETKDENFKLLDDVDISLLNDFSIGLKVIFNSINIRMDLFSSAGLIIDFPNYYIELSKADNNSSSNTVMYLYSVNISSPKIKLNITKSNYIESDENNFVSELPQFNISGMLVTDSSNKNLGLNIKLNVILNKYHCRITSSIIKEGILLPYLVKDELEQIKKIYDKFSINQNNEEALKVVEDKTKNEKKKNIFELYDIKLYLNFFLQDFQISVQSDTENIAFDITGLHGKFKINDFSNITEENEISINKNKILGEISSKNICLSFNSISNTTNQINNRLAYLVIDLSLNNNFIIVNNNKKQSFNLIIQDVHSVLHIISIEKFLKFLIFFKTEITKVQNTYSQKKNDHNEYLYDDLHIKNEYNKELIQKIETKETDVSKSNEPNIFDNILINVTVSRVASIIPLVDVNTSDTASLIKNNGKVLFLYLRLLKFNSDLLKDESSLVFCDIFFQFIESFDLTNQKHFSPLAHPVENRLVLPNCKFTLKTQKNEKDEDVYFLKNTNKGLIINLDYSLSTYIDLLVKMYYRGSKKFIAYAPLFDDSNNNTDANKYNSKKDESNNEQEETKENQNQDQTLFDLSILHKVKFESELEPSVIKIVSKNEENNSNGNFDSNKTNNHTINFPHVGLYLHINKNVNNELIDCSTTNYDQIFFNINIFKSENYIKPLILQFIDQLIIDLESTNKLIQSFNHGEPVKPTVIKEKQKPSNNTSINNIFEMFIGHIICINLNVNETKIGLSCQPSNKVSCILGFNNFSFTTVYSLDNEKNHSLISSLNLHDLSLVINNAYSPEHFFDICFTKIILNYTIIRDKNEINDYSNIGQFNIPLIKLGFNIRYLQDFLEFYDIWFNSKLLQNLDRDDQNEFENHNDNKIIINNDSSANKNISNIDKRKSSIDFADYLSFSDHNLSFYLLANIGHVQCIYDLSQITGQGEVNLNTLNLSYNKIYRQHIPRFNTDFHINNFSFTTEGKLQGFININNIVLNADIRNPILSLSKDNNSYSVLSLNKIGKIYSDLRYQYDRTFLLDITDIYLVTSDQYQLNDKPKLFLKNDIVIKYIKLCISKKTIAMIMNIINKFSSFIKEKQLTFSTSKNKKSMSLNDKNTQEKKTTANKIKKIAYDYIFDQSSKIFCSLYGVFSITLEKALIVAFRYDFKDPDSVKLDSNKLILDVKLNYNTQQVIMKEDINKIFEEVKFSCEGIKVVKGSYKFVTKQNENTLNIDEWFSYLDESPSKNILNIPKSIMQLNGNKYIKDKLVEYVFESSFSEPIDVALNFGLYIYLVNIIKLYLSTINSDSSNTQASTTDNIDYNIETTSKKQDQTSNNSTIDEDKKKLKEYKKQINEEINIMSKKHQDLFKSSQEEEENIVFKAIKPILLEPQLKVIGDATSWEWVDYIGVNKESIPVELYKLLINNFELLFNSICQVYGMVSIPLESSKKK</sequence>
<keyword evidence="4" id="KW-1185">Reference proteome</keyword>
<dbReference type="Proteomes" id="UP000193920">
    <property type="component" value="Unassembled WGS sequence"/>
</dbReference>